<dbReference type="GO" id="GO:0005041">
    <property type="term" value="F:low-density lipoprotein particle receptor activity"/>
    <property type="evidence" value="ECO:0007669"/>
    <property type="project" value="TreeGrafter"/>
</dbReference>
<evidence type="ECO:0000256" key="5">
    <source>
        <dbReference type="SAM" id="MobiDB-lite"/>
    </source>
</evidence>
<dbReference type="EMBL" id="AZIM01002767">
    <property type="protein sequence ID" value="ETE63393.1"/>
    <property type="molecule type" value="Genomic_DNA"/>
</dbReference>
<dbReference type="AlphaFoldDB" id="V8NNZ4"/>
<keyword evidence="8" id="KW-1185">Reference proteome</keyword>
<feature type="compositionally biased region" description="Basic and acidic residues" evidence="5">
    <location>
        <begin position="1"/>
        <end position="23"/>
    </location>
</feature>
<evidence type="ECO:0000256" key="3">
    <source>
        <dbReference type="ARBA" id="ARBA00023157"/>
    </source>
</evidence>
<organism evidence="7 8">
    <name type="scientific">Ophiophagus hannah</name>
    <name type="common">King cobra</name>
    <name type="synonym">Naja hannah</name>
    <dbReference type="NCBI Taxonomy" id="8665"/>
    <lineage>
        <taxon>Eukaryota</taxon>
        <taxon>Metazoa</taxon>
        <taxon>Chordata</taxon>
        <taxon>Craniata</taxon>
        <taxon>Vertebrata</taxon>
        <taxon>Euteleostomi</taxon>
        <taxon>Lepidosauria</taxon>
        <taxon>Squamata</taxon>
        <taxon>Bifurcata</taxon>
        <taxon>Unidentata</taxon>
        <taxon>Episquamata</taxon>
        <taxon>Toxicofera</taxon>
        <taxon>Serpentes</taxon>
        <taxon>Colubroidea</taxon>
        <taxon>Elapidae</taxon>
        <taxon>Elapinae</taxon>
        <taxon>Ophiophagus</taxon>
    </lineage>
</organism>
<comment type="subcellular location">
    <subcellularLocation>
        <location evidence="1">Membrane</location>
    </subcellularLocation>
</comment>
<evidence type="ECO:0000256" key="2">
    <source>
        <dbReference type="ARBA" id="ARBA00023136"/>
    </source>
</evidence>
<dbReference type="FunFam" id="2.30.180.10:FF:000017">
    <property type="entry name" value="Stabilin 2"/>
    <property type="match status" value="1"/>
</dbReference>
<keyword evidence="2" id="KW-0472">Membrane</keyword>
<accession>V8NNZ4</accession>
<dbReference type="Proteomes" id="UP000018936">
    <property type="component" value="Unassembled WGS sequence"/>
</dbReference>
<dbReference type="SMART" id="SM00554">
    <property type="entry name" value="FAS1"/>
    <property type="match status" value="1"/>
</dbReference>
<proteinExistence type="predicted"/>
<dbReference type="InterPro" id="IPR036378">
    <property type="entry name" value="FAS1_dom_sf"/>
</dbReference>
<evidence type="ECO:0000259" key="6">
    <source>
        <dbReference type="PROSITE" id="PS50213"/>
    </source>
</evidence>
<dbReference type="GO" id="GO:0016020">
    <property type="term" value="C:membrane"/>
    <property type="evidence" value="ECO:0007669"/>
    <property type="project" value="UniProtKB-SubCell"/>
</dbReference>
<keyword evidence="4" id="KW-0325">Glycoprotein</keyword>
<evidence type="ECO:0000256" key="1">
    <source>
        <dbReference type="ARBA" id="ARBA00004370"/>
    </source>
</evidence>
<dbReference type="Gene3D" id="2.30.180.10">
    <property type="entry name" value="FAS1 domain"/>
    <property type="match status" value="2"/>
</dbReference>
<protein>
    <recommendedName>
        <fullName evidence="6">FAS1 domain-containing protein</fullName>
    </recommendedName>
</protein>
<dbReference type="PANTHER" id="PTHR24038:SF0">
    <property type="entry name" value="STABILIN-2"/>
    <property type="match status" value="1"/>
</dbReference>
<dbReference type="PROSITE" id="PS50213">
    <property type="entry name" value="FAS1"/>
    <property type="match status" value="1"/>
</dbReference>
<keyword evidence="3" id="KW-1015">Disulfide bond</keyword>
<evidence type="ECO:0000313" key="7">
    <source>
        <dbReference type="EMBL" id="ETE63393.1"/>
    </source>
</evidence>
<dbReference type="InterPro" id="IPR000782">
    <property type="entry name" value="FAS1_domain"/>
</dbReference>
<dbReference type="PANTHER" id="PTHR24038">
    <property type="entry name" value="STABILIN"/>
    <property type="match status" value="1"/>
</dbReference>
<feature type="non-terminal residue" evidence="7">
    <location>
        <position position="202"/>
    </location>
</feature>
<gene>
    <name evidence="7" type="ORF">L345_10846</name>
</gene>
<dbReference type="Pfam" id="PF02469">
    <property type="entry name" value="Fasciclin"/>
    <property type="match status" value="1"/>
</dbReference>
<evidence type="ECO:0000313" key="8">
    <source>
        <dbReference type="Proteomes" id="UP000018936"/>
    </source>
</evidence>
<dbReference type="GO" id="GO:0030169">
    <property type="term" value="F:low-density lipoprotein particle binding"/>
    <property type="evidence" value="ECO:0007669"/>
    <property type="project" value="TreeGrafter"/>
</dbReference>
<feature type="non-terminal residue" evidence="7">
    <location>
        <position position="1"/>
    </location>
</feature>
<evidence type="ECO:0000256" key="4">
    <source>
        <dbReference type="ARBA" id="ARBA00023180"/>
    </source>
</evidence>
<dbReference type="SUPFAM" id="SSF82153">
    <property type="entry name" value="FAS1 domain"/>
    <property type="match status" value="2"/>
</dbReference>
<sequence length="202" mass="22629">MRDRCKFKAETTERDQVDADVSKRTPLQAMSGDDKRESAYEWPLTSLGPFTILVPTNKGLNGISIKELLFDKDSTQYFVKLHIFAGQLSLNEQNVTRTVYTLTGKPADIFKDETENTLRIRIQGGKKKGKILQGNIAASNGIIHIIDTALDKMEPAFKNDKENTFLGTMLDKHSGPNTVFIPTNDALESLKEDTLDYLSTNE</sequence>
<feature type="domain" description="FAS1" evidence="6">
    <location>
        <begin position="1"/>
        <end position="150"/>
    </location>
</feature>
<reference evidence="7 8" key="1">
    <citation type="journal article" date="2013" name="Proc. Natl. Acad. Sci. U.S.A.">
        <title>The king cobra genome reveals dynamic gene evolution and adaptation in the snake venom system.</title>
        <authorList>
            <person name="Vonk F.J."/>
            <person name="Casewell N.R."/>
            <person name="Henkel C.V."/>
            <person name="Heimberg A.M."/>
            <person name="Jansen H.J."/>
            <person name="McCleary R.J."/>
            <person name="Kerkkamp H.M."/>
            <person name="Vos R.A."/>
            <person name="Guerreiro I."/>
            <person name="Calvete J.J."/>
            <person name="Wuster W."/>
            <person name="Woods A.E."/>
            <person name="Logan J.M."/>
            <person name="Harrison R.A."/>
            <person name="Castoe T.A."/>
            <person name="de Koning A.P."/>
            <person name="Pollock D.D."/>
            <person name="Yandell M."/>
            <person name="Calderon D."/>
            <person name="Renjifo C."/>
            <person name="Currier R.B."/>
            <person name="Salgado D."/>
            <person name="Pla D."/>
            <person name="Sanz L."/>
            <person name="Hyder A.S."/>
            <person name="Ribeiro J.M."/>
            <person name="Arntzen J.W."/>
            <person name="van den Thillart G.E."/>
            <person name="Boetzer M."/>
            <person name="Pirovano W."/>
            <person name="Dirks R.P."/>
            <person name="Spaink H.P."/>
            <person name="Duboule D."/>
            <person name="McGlinn E."/>
            <person name="Kini R.M."/>
            <person name="Richardson M.K."/>
        </authorList>
    </citation>
    <scope>NUCLEOTIDE SEQUENCE</scope>
    <source>
        <tissue evidence="7">Blood</tissue>
    </source>
</reference>
<name>V8NNZ4_OPHHA</name>
<comment type="caution">
    <text evidence="7">The sequence shown here is derived from an EMBL/GenBank/DDBJ whole genome shotgun (WGS) entry which is preliminary data.</text>
</comment>
<feature type="region of interest" description="Disordered" evidence="5">
    <location>
        <begin position="1"/>
        <end position="34"/>
    </location>
</feature>
<dbReference type="OrthoDB" id="286301at2759"/>